<dbReference type="Pfam" id="PF03226">
    <property type="entry name" value="Yippee-Mis18"/>
    <property type="match status" value="1"/>
</dbReference>
<dbReference type="OMA" id="TIANCSV"/>
<accession>A0A8B7NLL6</accession>
<evidence type="ECO:0000256" key="10">
    <source>
        <dbReference type="ARBA" id="ARBA00046796"/>
    </source>
</evidence>
<comment type="pathway">
    <text evidence="1">Protein modification; protein ubiquitination.</text>
</comment>
<evidence type="ECO:0000256" key="1">
    <source>
        <dbReference type="ARBA" id="ARBA00004906"/>
    </source>
</evidence>
<dbReference type="OrthoDB" id="267517at2759"/>
<comment type="function">
    <text evidence="9">Substrate recognition component of a DCX (DDB1-CUL4-X-box) E3 protein ligase complex that mediates the ubiquitination and subsequent proteasomal degradation of target proteins. Has an essential role in mediating growth by negatively regulating insulin signaling. It also has a role in maintaining presynaptic function in the neuromuscular junction synapses of third-instar larvae.</text>
</comment>
<dbReference type="Proteomes" id="UP000694843">
    <property type="component" value="Unplaced"/>
</dbReference>
<reference evidence="13" key="1">
    <citation type="submission" date="2025-08" db="UniProtKB">
        <authorList>
            <consortium name="RefSeq"/>
        </authorList>
    </citation>
    <scope>IDENTIFICATION</scope>
</reference>
<dbReference type="KEGG" id="hazt:108671519"/>
<keyword evidence="7" id="KW-0832">Ubl conjugation</keyword>
<feature type="non-terminal residue" evidence="13">
    <location>
        <position position="1"/>
    </location>
</feature>
<dbReference type="InterPro" id="IPR034750">
    <property type="entry name" value="CULT"/>
</dbReference>
<evidence type="ECO:0000256" key="7">
    <source>
        <dbReference type="ARBA" id="ARBA00022843"/>
    </source>
</evidence>
<evidence type="ECO:0000256" key="2">
    <source>
        <dbReference type="ARBA" id="ARBA00005293"/>
    </source>
</evidence>
<dbReference type="GeneID" id="108671519"/>
<dbReference type="RefSeq" id="XP_018014563.1">
    <property type="nucleotide sequence ID" value="XM_018159074.1"/>
</dbReference>
<keyword evidence="5" id="KW-0833">Ubl conjugation pathway</keyword>
<dbReference type="GO" id="GO:0046872">
    <property type="term" value="F:metal ion binding"/>
    <property type="evidence" value="ECO:0007669"/>
    <property type="project" value="UniProtKB-KW"/>
</dbReference>
<feature type="domain" description="CULT" evidence="11">
    <location>
        <begin position="77"/>
        <end position="183"/>
    </location>
</feature>
<evidence type="ECO:0000256" key="9">
    <source>
        <dbReference type="ARBA" id="ARBA00046075"/>
    </source>
</evidence>
<keyword evidence="12" id="KW-1185">Reference proteome</keyword>
<evidence type="ECO:0000256" key="3">
    <source>
        <dbReference type="ARBA" id="ARBA00014394"/>
    </source>
</evidence>
<evidence type="ECO:0000259" key="11">
    <source>
        <dbReference type="PROSITE" id="PS51788"/>
    </source>
</evidence>
<keyword evidence="4" id="KW-0479">Metal-binding</keyword>
<comment type="subunit">
    <text evidence="10">Likely a component of a DCX (DDB1-CUL4-X-box) protein ligase complex. May interact with pic/DDB1.</text>
</comment>
<protein>
    <recommendedName>
        <fullName evidence="3">Protein cereblon</fullName>
    </recommendedName>
    <alternativeName>
        <fullName evidence="8">Protein ohgata</fullName>
    </alternativeName>
</protein>
<evidence type="ECO:0000256" key="8">
    <source>
        <dbReference type="ARBA" id="ARBA00030079"/>
    </source>
</evidence>
<evidence type="ECO:0000313" key="13">
    <source>
        <dbReference type="RefSeq" id="XP_018014563.1"/>
    </source>
</evidence>
<dbReference type="CTD" id="41230"/>
<dbReference type="FunFam" id="2.170.150.20:FF:000005">
    <property type="entry name" value="Blast:Protein cereblon homolog"/>
    <property type="match status" value="1"/>
</dbReference>
<dbReference type="PROSITE" id="PS51788">
    <property type="entry name" value="CULT"/>
    <property type="match status" value="1"/>
</dbReference>
<dbReference type="CDD" id="cd15777">
    <property type="entry name" value="CRBN_C_like"/>
    <property type="match status" value="1"/>
</dbReference>
<evidence type="ECO:0000256" key="5">
    <source>
        <dbReference type="ARBA" id="ARBA00022786"/>
    </source>
</evidence>
<organism evidence="12 13">
    <name type="scientific">Hyalella azteca</name>
    <name type="common">Amphipod</name>
    <dbReference type="NCBI Taxonomy" id="294128"/>
    <lineage>
        <taxon>Eukaryota</taxon>
        <taxon>Metazoa</taxon>
        <taxon>Ecdysozoa</taxon>
        <taxon>Arthropoda</taxon>
        <taxon>Crustacea</taxon>
        <taxon>Multicrustacea</taxon>
        <taxon>Malacostraca</taxon>
        <taxon>Eumalacostraca</taxon>
        <taxon>Peracarida</taxon>
        <taxon>Amphipoda</taxon>
        <taxon>Senticaudata</taxon>
        <taxon>Talitrida</taxon>
        <taxon>Talitroidea</taxon>
        <taxon>Hyalellidae</taxon>
        <taxon>Hyalella</taxon>
    </lineage>
</organism>
<dbReference type="InterPro" id="IPR004910">
    <property type="entry name" value="Yippee/Mis18/Cereblon"/>
</dbReference>
<dbReference type="Gene3D" id="2.170.150.20">
    <property type="entry name" value="Peptide methionine sulfoxide reductase"/>
    <property type="match status" value="1"/>
</dbReference>
<evidence type="ECO:0000313" key="12">
    <source>
        <dbReference type="Proteomes" id="UP000694843"/>
    </source>
</evidence>
<comment type="similarity">
    <text evidence="2">Belongs to the CRBN family.</text>
</comment>
<name>A0A8B7NLL6_HYAAZ</name>
<evidence type="ECO:0000256" key="4">
    <source>
        <dbReference type="ARBA" id="ARBA00022723"/>
    </source>
</evidence>
<evidence type="ECO:0000256" key="6">
    <source>
        <dbReference type="ARBA" id="ARBA00022833"/>
    </source>
</evidence>
<sequence length="183" mass="20911">VPSWVLQRTDVYRLAASVRQYLLVLGSEAAQVPESPVSLCEYACLNVPLPDHHRRYLLHLHCYHQRLMYLLHLQEQWTSLGCVHCEALVARREDLLIVSSDGQQSAYVNPGGFVHEIITVRTTDRLYLLGAPTPEHSWFPGYAWTIATCSGCRRHVGWKFTAVRPNLRPKKFYGLTRTAVMPV</sequence>
<keyword evidence="6" id="KW-0862">Zinc</keyword>
<dbReference type="AlphaFoldDB" id="A0A8B7NLL6"/>
<proteinExistence type="inferred from homology"/>
<gene>
    <name evidence="13" type="primary">LOC108671519</name>
</gene>